<evidence type="ECO:0000256" key="4">
    <source>
        <dbReference type="ARBA" id="ARBA00022840"/>
    </source>
</evidence>
<evidence type="ECO:0000313" key="8">
    <source>
        <dbReference type="EMBL" id="QMR43111.1"/>
    </source>
</evidence>
<evidence type="ECO:0000256" key="1">
    <source>
        <dbReference type="ARBA" id="ARBA00022448"/>
    </source>
</evidence>
<dbReference type="InterPro" id="IPR027417">
    <property type="entry name" value="P-loop_NTPase"/>
</dbReference>
<keyword evidence="1" id="KW-0813">Transport</keyword>
<dbReference type="GO" id="GO:0022857">
    <property type="term" value="F:transmembrane transporter activity"/>
    <property type="evidence" value="ECO:0007669"/>
    <property type="project" value="InterPro"/>
</dbReference>
<dbReference type="InterPro" id="IPR003439">
    <property type="entry name" value="ABC_transporter-like_ATP-bd"/>
</dbReference>
<evidence type="ECO:0000259" key="7">
    <source>
        <dbReference type="PROSITE" id="PS50893"/>
    </source>
</evidence>
<dbReference type="GO" id="GO:0005524">
    <property type="term" value="F:ATP binding"/>
    <property type="evidence" value="ECO:0007669"/>
    <property type="project" value="UniProtKB-KW"/>
</dbReference>
<keyword evidence="5" id="KW-1278">Translocase</keyword>
<dbReference type="PROSITE" id="PS00211">
    <property type="entry name" value="ABC_TRANSPORTER_1"/>
    <property type="match status" value="1"/>
</dbReference>
<dbReference type="NCBIfam" id="NF010061">
    <property type="entry name" value="PRK13538.1"/>
    <property type="match status" value="1"/>
</dbReference>
<keyword evidence="8" id="KW-0614">Plasmid</keyword>
<dbReference type="PANTHER" id="PTHR43499">
    <property type="entry name" value="ABC TRANSPORTER I FAMILY MEMBER 1"/>
    <property type="match status" value="1"/>
</dbReference>
<dbReference type="EMBL" id="CP055905">
    <property type="protein sequence ID" value="QMR43111.1"/>
    <property type="molecule type" value="Genomic_DNA"/>
</dbReference>
<name>A0AAP9R1Z3_KLEAE</name>
<dbReference type="NCBIfam" id="TIGR01189">
    <property type="entry name" value="ccmA"/>
    <property type="match status" value="1"/>
</dbReference>
<sequence length="205" mass="23135">MDMLCIKDITCDRGGVVLFPPVSFCLNKGEMLQIIGGNGRGKTTLLKTLIGLNPPCSGTIMWSFAQNDKDAYSSMRPNLMWIGHHSGMNSTLSAEENIEFYHPYSSPYERWLALEMVSLNGYEDVQLAKLSAGQQRRVTLARLWLSHEKVWVLDEPFTALDKKGCELLAKRMLTHIASDGIIVYTTHRAIEYLNDRNLKLELGIL</sequence>
<evidence type="ECO:0000313" key="9">
    <source>
        <dbReference type="Proteomes" id="UP000514462"/>
    </source>
</evidence>
<keyword evidence="3" id="KW-0201">Cytochrome c-type biogenesis</keyword>
<reference evidence="9" key="1">
    <citation type="submission" date="2020-06" db="EMBL/GenBank/DDBJ databases">
        <title>REHAB project genomes.</title>
        <authorList>
            <person name="Shaw L.P."/>
        </authorList>
    </citation>
    <scope>NUCLEOTIDE SEQUENCE [LARGE SCALE GENOMIC DNA]</scope>
    <source>
        <strain evidence="9">RHBSTW-00938</strain>
        <plasmid evidence="9">prhbstw-00938_2</plasmid>
    </source>
</reference>
<dbReference type="PANTHER" id="PTHR43499:SF1">
    <property type="entry name" value="ABC TRANSPORTER I FAMILY MEMBER 1"/>
    <property type="match status" value="1"/>
</dbReference>
<dbReference type="InterPro" id="IPR017871">
    <property type="entry name" value="ABC_transporter-like_CS"/>
</dbReference>
<dbReference type="PROSITE" id="PS50893">
    <property type="entry name" value="ABC_TRANSPORTER_2"/>
    <property type="match status" value="1"/>
</dbReference>
<dbReference type="RefSeq" id="WP_182015490.1">
    <property type="nucleotide sequence ID" value="NZ_CP055905.1"/>
</dbReference>
<gene>
    <name evidence="8" type="primary">ccmA</name>
    <name evidence="8" type="ORF">HV331_26940</name>
</gene>
<dbReference type="Pfam" id="PF00005">
    <property type="entry name" value="ABC_tran"/>
    <property type="match status" value="1"/>
</dbReference>
<keyword evidence="6" id="KW-0472">Membrane</keyword>
<accession>A0AAP9R1Z3</accession>
<dbReference type="GO" id="GO:0016887">
    <property type="term" value="F:ATP hydrolysis activity"/>
    <property type="evidence" value="ECO:0007669"/>
    <property type="project" value="InterPro"/>
</dbReference>
<dbReference type="InterPro" id="IPR005895">
    <property type="entry name" value="ABC_transptr_haem_export_CcmA"/>
</dbReference>
<keyword evidence="4" id="KW-0067">ATP-binding</keyword>
<dbReference type="SMART" id="SM00382">
    <property type="entry name" value="AAA"/>
    <property type="match status" value="1"/>
</dbReference>
<dbReference type="InterPro" id="IPR003593">
    <property type="entry name" value="AAA+_ATPase"/>
</dbReference>
<evidence type="ECO:0000256" key="2">
    <source>
        <dbReference type="ARBA" id="ARBA00022741"/>
    </source>
</evidence>
<dbReference type="Proteomes" id="UP000514462">
    <property type="component" value="Plasmid pRHBSTW-00938_2"/>
</dbReference>
<dbReference type="SUPFAM" id="SSF52540">
    <property type="entry name" value="P-loop containing nucleoside triphosphate hydrolases"/>
    <property type="match status" value="1"/>
</dbReference>
<proteinExistence type="predicted"/>
<dbReference type="Gene3D" id="3.40.50.300">
    <property type="entry name" value="P-loop containing nucleotide triphosphate hydrolases"/>
    <property type="match status" value="1"/>
</dbReference>
<feature type="domain" description="ABC transporter" evidence="7">
    <location>
        <begin position="4"/>
        <end position="204"/>
    </location>
</feature>
<evidence type="ECO:0000256" key="6">
    <source>
        <dbReference type="ARBA" id="ARBA00023136"/>
    </source>
</evidence>
<organism evidence="8 9">
    <name type="scientific">Klebsiella aerogenes</name>
    <name type="common">Enterobacter aerogenes</name>
    <dbReference type="NCBI Taxonomy" id="548"/>
    <lineage>
        <taxon>Bacteria</taxon>
        <taxon>Pseudomonadati</taxon>
        <taxon>Pseudomonadota</taxon>
        <taxon>Gammaproteobacteria</taxon>
        <taxon>Enterobacterales</taxon>
        <taxon>Enterobacteriaceae</taxon>
        <taxon>Klebsiella/Raoultella group</taxon>
        <taxon>Klebsiella</taxon>
    </lineage>
</organism>
<dbReference type="AlphaFoldDB" id="A0AAP9R1Z3"/>
<evidence type="ECO:0000256" key="5">
    <source>
        <dbReference type="ARBA" id="ARBA00022967"/>
    </source>
</evidence>
<keyword evidence="2" id="KW-0547">Nucleotide-binding</keyword>
<geneLocation type="plasmid" evidence="9">
    <name>prhbstw-00938_2</name>
</geneLocation>
<protein>
    <submittedName>
        <fullName evidence="8">Cytochrome c biogenesis heme-transporting ATPase CcmA</fullName>
    </submittedName>
</protein>
<dbReference type="GO" id="GO:0017004">
    <property type="term" value="P:cytochrome complex assembly"/>
    <property type="evidence" value="ECO:0007669"/>
    <property type="project" value="UniProtKB-KW"/>
</dbReference>
<evidence type="ECO:0000256" key="3">
    <source>
        <dbReference type="ARBA" id="ARBA00022748"/>
    </source>
</evidence>